<evidence type="ECO:0000313" key="1">
    <source>
        <dbReference type="EMBL" id="MDX8490493.1"/>
    </source>
</evidence>
<evidence type="ECO:0000313" key="2">
    <source>
        <dbReference type="Proteomes" id="UP001271249"/>
    </source>
</evidence>
<gene>
    <name evidence="1" type="ORF">RFN29_02775</name>
</gene>
<name>A0ABU4YVX6_9HYPH</name>
<dbReference type="InterPro" id="IPR045861">
    <property type="entry name" value="CorA_cytoplasmic_dom"/>
</dbReference>
<comment type="caution">
    <text evidence="1">The sequence shown here is derived from an EMBL/GenBank/DDBJ whole genome shotgun (WGS) entry which is preliminary data.</text>
</comment>
<dbReference type="Proteomes" id="UP001271249">
    <property type="component" value="Unassembled WGS sequence"/>
</dbReference>
<sequence length="122" mass="13063">MNDASHLTLLAWDDSRHHAPGLVWAYRGTADAAPQPIAPKDIEAALAEPDGWVWLHVDLIDQRAHSWISHACALPQSAHAILEGHEDSMALAHEKGVVHGIAADLHGEIGRRSPPSAGCISP</sequence>
<protein>
    <submittedName>
        <fullName evidence="1">Uncharacterized protein</fullName>
    </submittedName>
</protein>
<dbReference type="Gene3D" id="3.30.460.20">
    <property type="entry name" value="CorA soluble domain-like"/>
    <property type="match status" value="1"/>
</dbReference>
<dbReference type="SUPFAM" id="SSF143865">
    <property type="entry name" value="CorA soluble domain-like"/>
    <property type="match status" value="1"/>
</dbReference>
<organism evidence="1 2">
    <name type="scientific">Mesorhizobium captivum</name>
    <dbReference type="NCBI Taxonomy" id="3072319"/>
    <lineage>
        <taxon>Bacteria</taxon>
        <taxon>Pseudomonadati</taxon>
        <taxon>Pseudomonadota</taxon>
        <taxon>Alphaproteobacteria</taxon>
        <taxon>Hyphomicrobiales</taxon>
        <taxon>Phyllobacteriaceae</taxon>
        <taxon>Mesorhizobium</taxon>
    </lineage>
</organism>
<proteinExistence type="predicted"/>
<reference evidence="1 2" key="1">
    <citation type="submission" date="2023-08" db="EMBL/GenBank/DDBJ databases">
        <title>Implementing the SeqCode for naming new Mesorhizobium species isolated from Vachellia karroo root nodules.</title>
        <authorList>
            <person name="Van Lill M."/>
        </authorList>
    </citation>
    <scope>NUCLEOTIDE SEQUENCE [LARGE SCALE GENOMIC DNA]</scope>
    <source>
        <strain evidence="1 2">VK22B</strain>
    </source>
</reference>
<dbReference type="RefSeq" id="WP_320224625.1">
    <property type="nucleotide sequence ID" value="NZ_JAVIJC010000002.1"/>
</dbReference>
<dbReference type="EMBL" id="JAVIJC010000002">
    <property type="protein sequence ID" value="MDX8490493.1"/>
    <property type="molecule type" value="Genomic_DNA"/>
</dbReference>
<keyword evidence="2" id="KW-1185">Reference proteome</keyword>
<accession>A0ABU4YVX6</accession>